<feature type="binding site" evidence="6">
    <location>
        <begin position="128"/>
        <end position="129"/>
    </location>
    <ligand>
        <name>S-adenosyl-L-methionine</name>
        <dbReference type="ChEBI" id="CHEBI:59789"/>
    </ligand>
</feature>
<dbReference type="InterPro" id="IPR003682">
    <property type="entry name" value="rRNA_ssu_MeTfrase_G"/>
</dbReference>
<dbReference type="Gene3D" id="3.40.50.150">
    <property type="entry name" value="Vaccinia Virus protein VP39"/>
    <property type="match status" value="1"/>
</dbReference>
<keyword evidence="2 6" id="KW-0698">rRNA processing</keyword>
<dbReference type="CDD" id="cd02440">
    <property type="entry name" value="AdoMet_MTases"/>
    <property type="match status" value="1"/>
</dbReference>
<organism evidence="7 8">
    <name type="scientific">Savagea faecisuis</name>
    <dbReference type="NCBI Taxonomy" id="1274803"/>
    <lineage>
        <taxon>Bacteria</taxon>
        <taxon>Bacillati</taxon>
        <taxon>Bacillota</taxon>
        <taxon>Bacilli</taxon>
        <taxon>Bacillales</taxon>
        <taxon>Caryophanaceae</taxon>
        <taxon>Savagea</taxon>
    </lineage>
</organism>
<evidence type="ECO:0000313" key="7">
    <source>
        <dbReference type="EMBL" id="MFD0942757.1"/>
    </source>
</evidence>
<proteinExistence type="inferred from homology"/>
<evidence type="ECO:0000256" key="4">
    <source>
        <dbReference type="ARBA" id="ARBA00022679"/>
    </source>
</evidence>
<comment type="similarity">
    <text evidence="6">Belongs to the methyltransferase superfamily. RNA methyltransferase RsmG family.</text>
</comment>
<sequence length="237" mass="26896">MNEQQFIEALRAKGIDLSERQIEQFRTYFTELVEWNEKMNLTAITDEPSVYLKHFYDSISAAFYVDFSKEMTVCDVGAGAGFPSIPLKICYPHIELTIVDSLNKRITFLNHLADELQLENVHFVHARAEEFGKNKAYREQFDLVTARAVARLSVLSELCVPLVKKGGQFVAMKGAAGPEELIDAKSALNILGVELVEQFDFELPEEDSERTLYVFDKVKVTPKKYPRKPGTPNKSPL</sequence>
<dbReference type="EMBL" id="JBHTJF010000013">
    <property type="protein sequence ID" value="MFD0942757.1"/>
    <property type="molecule type" value="Genomic_DNA"/>
</dbReference>
<comment type="function">
    <text evidence="6">Specifically methylates the N7 position of guanine in position 535 of 16S rRNA.</text>
</comment>
<dbReference type="EC" id="2.1.1.-" evidence="6"/>
<evidence type="ECO:0000256" key="1">
    <source>
        <dbReference type="ARBA" id="ARBA00022490"/>
    </source>
</evidence>
<keyword evidence="3 6" id="KW-0489">Methyltransferase</keyword>
<dbReference type="Proteomes" id="UP001596976">
    <property type="component" value="Unassembled WGS sequence"/>
</dbReference>
<comment type="subcellular location">
    <subcellularLocation>
        <location evidence="6">Cytoplasm</location>
    </subcellularLocation>
</comment>
<comment type="caution">
    <text evidence="6">Lacks conserved residue(s) required for the propagation of feature annotation.</text>
</comment>
<evidence type="ECO:0000256" key="3">
    <source>
        <dbReference type="ARBA" id="ARBA00022603"/>
    </source>
</evidence>
<dbReference type="SUPFAM" id="SSF53335">
    <property type="entry name" value="S-adenosyl-L-methionine-dependent methyltransferases"/>
    <property type="match status" value="1"/>
</dbReference>
<dbReference type="NCBIfam" id="TIGR00138">
    <property type="entry name" value="rsmG_gidB"/>
    <property type="match status" value="1"/>
</dbReference>
<evidence type="ECO:0000256" key="2">
    <source>
        <dbReference type="ARBA" id="ARBA00022552"/>
    </source>
</evidence>
<reference evidence="8" key="1">
    <citation type="journal article" date="2019" name="Int. J. Syst. Evol. Microbiol.">
        <title>The Global Catalogue of Microorganisms (GCM) 10K type strain sequencing project: providing services to taxonomists for standard genome sequencing and annotation.</title>
        <authorList>
            <consortium name="The Broad Institute Genomics Platform"/>
            <consortium name="The Broad Institute Genome Sequencing Center for Infectious Disease"/>
            <person name="Wu L."/>
            <person name="Ma J."/>
        </authorList>
    </citation>
    <scope>NUCLEOTIDE SEQUENCE [LARGE SCALE GENOMIC DNA]</scope>
    <source>
        <strain evidence="8">CCUG 63563</strain>
    </source>
</reference>
<dbReference type="PANTHER" id="PTHR31760:SF0">
    <property type="entry name" value="S-ADENOSYL-L-METHIONINE-DEPENDENT METHYLTRANSFERASES SUPERFAMILY PROTEIN"/>
    <property type="match status" value="1"/>
</dbReference>
<dbReference type="PANTHER" id="PTHR31760">
    <property type="entry name" value="S-ADENOSYL-L-METHIONINE-DEPENDENT METHYLTRANSFERASES SUPERFAMILY PROTEIN"/>
    <property type="match status" value="1"/>
</dbReference>
<dbReference type="HAMAP" id="MF_00074">
    <property type="entry name" value="16SrRNA_methyltr_G"/>
    <property type="match status" value="1"/>
</dbReference>
<feature type="binding site" evidence="6">
    <location>
        <position position="77"/>
    </location>
    <ligand>
        <name>S-adenosyl-L-methionine</name>
        <dbReference type="ChEBI" id="CHEBI:59789"/>
    </ligand>
</feature>
<feature type="binding site" evidence="6">
    <location>
        <position position="82"/>
    </location>
    <ligand>
        <name>S-adenosyl-L-methionine</name>
        <dbReference type="ChEBI" id="CHEBI:59789"/>
    </ligand>
</feature>
<dbReference type="Pfam" id="PF02527">
    <property type="entry name" value="GidB"/>
    <property type="match status" value="1"/>
</dbReference>
<keyword evidence="4 6" id="KW-0808">Transferase</keyword>
<evidence type="ECO:0000256" key="5">
    <source>
        <dbReference type="ARBA" id="ARBA00022691"/>
    </source>
</evidence>
<evidence type="ECO:0000256" key="6">
    <source>
        <dbReference type="HAMAP-Rule" id="MF_00074"/>
    </source>
</evidence>
<dbReference type="GO" id="GO:0032259">
    <property type="term" value="P:methylation"/>
    <property type="evidence" value="ECO:0007669"/>
    <property type="project" value="UniProtKB-KW"/>
</dbReference>
<dbReference type="RefSeq" id="WP_381009523.1">
    <property type="nucleotide sequence ID" value="NZ_JBHTJF010000013.1"/>
</dbReference>
<comment type="caution">
    <text evidence="7">The sequence shown here is derived from an EMBL/GenBank/DDBJ whole genome shotgun (WGS) entry which is preliminary data.</text>
</comment>
<accession>A0ABW3H0B7</accession>
<keyword evidence="1 6" id="KW-0963">Cytoplasm</keyword>
<name>A0ABW3H0B7_9BACL</name>
<keyword evidence="5 6" id="KW-0949">S-adenosyl-L-methionine</keyword>
<keyword evidence="8" id="KW-1185">Reference proteome</keyword>
<dbReference type="InterPro" id="IPR029063">
    <property type="entry name" value="SAM-dependent_MTases_sf"/>
</dbReference>
<protein>
    <recommendedName>
        <fullName evidence="6">Ribosomal RNA small subunit methyltransferase G</fullName>
        <ecNumber evidence="6">2.1.1.-</ecNumber>
    </recommendedName>
    <alternativeName>
        <fullName evidence="6">16S rRNA 7-methylguanosine methyltransferase</fullName>
        <shortName evidence="6">16S rRNA m7G methyltransferase</shortName>
    </alternativeName>
</protein>
<evidence type="ECO:0000313" key="8">
    <source>
        <dbReference type="Proteomes" id="UP001596976"/>
    </source>
</evidence>
<feature type="binding site" evidence="6">
    <location>
        <position position="147"/>
    </location>
    <ligand>
        <name>S-adenosyl-L-methionine</name>
        <dbReference type="ChEBI" id="CHEBI:59789"/>
    </ligand>
</feature>
<gene>
    <name evidence="6 7" type="primary">rsmG</name>
    <name evidence="7" type="ORF">ACFQ0V_03105</name>
</gene>
<dbReference type="PIRSF" id="PIRSF003078">
    <property type="entry name" value="GidB"/>
    <property type="match status" value="1"/>
</dbReference>
<dbReference type="GO" id="GO:0008168">
    <property type="term" value="F:methyltransferase activity"/>
    <property type="evidence" value="ECO:0007669"/>
    <property type="project" value="UniProtKB-KW"/>
</dbReference>